<dbReference type="GO" id="GO:0005737">
    <property type="term" value="C:cytoplasm"/>
    <property type="evidence" value="ECO:0007669"/>
    <property type="project" value="UniProtKB-ARBA"/>
</dbReference>
<dbReference type="Gene3D" id="1.10.600.10">
    <property type="entry name" value="Farnesyl Diphosphate Synthase"/>
    <property type="match status" value="1"/>
</dbReference>
<dbReference type="FunFam" id="1.10.600.10:FF:000001">
    <property type="entry name" value="Geranylgeranyl diphosphate synthase"/>
    <property type="match status" value="1"/>
</dbReference>
<dbReference type="GO" id="GO:0016114">
    <property type="term" value="P:terpenoid biosynthetic process"/>
    <property type="evidence" value="ECO:0007669"/>
    <property type="project" value="UniProtKB-ARBA"/>
</dbReference>
<evidence type="ECO:0000256" key="5">
    <source>
        <dbReference type="ARBA" id="ARBA00022679"/>
    </source>
</evidence>
<dbReference type="GO" id="GO:0046872">
    <property type="term" value="F:metal ion binding"/>
    <property type="evidence" value="ECO:0007669"/>
    <property type="project" value="UniProtKB-KW"/>
</dbReference>
<sequence length="294" mass="32014">MFTVDLKNQLEQYSKEVSEHLVEFLPKANDGQAQVVKAMRYSLLNGGKRLRPVFVLEFCRMCGGDVQKAMAYACAIEYIHTYSLIHDDLPCMDDDDMRRGNPSCHKMYGEATALLAGDALLTHAFEICAGADFDDTKNATAVSLLAQNAGVGGMIGGQVIDLKYEACDPNISEILTVHKLKTGALISAACLLGCIAAGADEEKIALASKYAYLIGTAFQIKDDLLDIYGDEQKLGKHIGSDAENDKTTYVTLVGAEKAQKDVETLTASAVEILQNFDNNEFMVALSNYLTTREN</sequence>
<evidence type="ECO:0000256" key="12">
    <source>
        <dbReference type="RuleBase" id="RU004466"/>
    </source>
</evidence>
<dbReference type="PROSITE" id="PS00723">
    <property type="entry name" value="POLYPRENYL_SYNTHASE_1"/>
    <property type="match status" value="1"/>
</dbReference>
<reference evidence="13 14" key="1">
    <citation type="submission" date="2017-02" db="EMBL/GenBank/DDBJ databases">
        <authorList>
            <person name="Peterson S.W."/>
        </authorList>
    </citation>
    <scope>NUCLEOTIDE SEQUENCE [LARGE SCALE GENOMIC DNA]</scope>
    <source>
        <strain evidence="13 14">ATCC 51222</strain>
    </source>
</reference>
<dbReference type="InterPro" id="IPR000092">
    <property type="entry name" value="Polyprenyl_synt"/>
</dbReference>
<evidence type="ECO:0000256" key="2">
    <source>
        <dbReference type="ARBA" id="ARBA00006706"/>
    </source>
</evidence>
<dbReference type="InterPro" id="IPR033749">
    <property type="entry name" value="Polyprenyl_synt_CS"/>
</dbReference>
<keyword evidence="6" id="KW-0479">Metal-binding</keyword>
<dbReference type="GO" id="GO:0004337">
    <property type="term" value="F:(2E,6E)-farnesyl diphosphate synthase activity"/>
    <property type="evidence" value="ECO:0007669"/>
    <property type="project" value="UniProtKB-EC"/>
</dbReference>
<gene>
    <name evidence="13" type="ORF">SAMN02745114_00913</name>
</gene>
<dbReference type="PANTHER" id="PTHR43281:SF1">
    <property type="entry name" value="FARNESYL DIPHOSPHATE SYNTHASE"/>
    <property type="match status" value="1"/>
</dbReference>
<comment type="catalytic activity">
    <reaction evidence="11">
        <text>isopentenyl diphosphate + (2E)-geranyl diphosphate = (2E,6E)-farnesyl diphosphate + diphosphate</text>
        <dbReference type="Rhea" id="RHEA:19361"/>
        <dbReference type="ChEBI" id="CHEBI:33019"/>
        <dbReference type="ChEBI" id="CHEBI:58057"/>
        <dbReference type="ChEBI" id="CHEBI:128769"/>
        <dbReference type="ChEBI" id="CHEBI:175763"/>
        <dbReference type="EC" id="2.5.1.10"/>
    </reaction>
</comment>
<evidence type="ECO:0000313" key="13">
    <source>
        <dbReference type="EMBL" id="SJZ54546.1"/>
    </source>
</evidence>
<dbReference type="PANTHER" id="PTHR43281">
    <property type="entry name" value="FARNESYL DIPHOSPHATE SYNTHASE"/>
    <property type="match status" value="1"/>
</dbReference>
<dbReference type="Pfam" id="PF00348">
    <property type="entry name" value="polyprenyl_synt"/>
    <property type="match status" value="1"/>
</dbReference>
<dbReference type="AlphaFoldDB" id="A0A1T4LIW2"/>
<comment type="similarity">
    <text evidence="2 12">Belongs to the FPP/GGPP synthase family.</text>
</comment>
<proteinExistence type="inferred from homology"/>
<evidence type="ECO:0000313" key="14">
    <source>
        <dbReference type="Proteomes" id="UP000190657"/>
    </source>
</evidence>
<dbReference type="Proteomes" id="UP000190657">
    <property type="component" value="Unassembled WGS sequence"/>
</dbReference>
<dbReference type="SUPFAM" id="SSF48576">
    <property type="entry name" value="Terpenoid synthases"/>
    <property type="match status" value="1"/>
</dbReference>
<dbReference type="SFLD" id="SFLDS00005">
    <property type="entry name" value="Isoprenoid_Synthase_Type_I"/>
    <property type="match status" value="1"/>
</dbReference>
<evidence type="ECO:0000256" key="3">
    <source>
        <dbReference type="ARBA" id="ARBA00012439"/>
    </source>
</evidence>
<keyword evidence="14" id="KW-1185">Reference proteome</keyword>
<name>A0A1T4LIW2_9FIRM</name>
<dbReference type="NCBIfam" id="NF045485">
    <property type="entry name" value="FPPsyn"/>
    <property type="match status" value="1"/>
</dbReference>
<evidence type="ECO:0000256" key="9">
    <source>
        <dbReference type="ARBA" id="ARBA00032380"/>
    </source>
</evidence>
<dbReference type="SFLD" id="SFLDG01017">
    <property type="entry name" value="Polyprenyl_Transferase_Like"/>
    <property type="match status" value="1"/>
</dbReference>
<accession>A0A1T4LIW2</accession>
<dbReference type="InterPro" id="IPR053378">
    <property type="entry name" value="Prenyl_diphosphate_synthase"/>
</dbReference>
<organism evidence="13 14">
    <name type="scientific">Eubacterium coprostanoligenes</name>
    <dbReference type="NCBI Taxonomy" id="290054"/>
    <lineage>
        <taxon>Bacteria</taxon>
        <taxon>Bacillati</taxon>
        <taxon>Bacillota</taxon>
        <taxon>Clostridia</taxon>
        <taxon>Eubacteriales</taxon>
        <taxon>Eubacteriaceae</taxon>
        <taxon>Eubacterium</taxon>
    </lineage>
</organism>
<evidence type="ECO:0000256" key="1">
    <source>
        <dbReference type="ARBA" id="ARBA00001946"/>
    </source>
</evidence>
<keyword evidence="8" id="KW-0414">Isoprene biosynthesis</keyword>
<evidence type="ECO:0000256" key="4">
    <source>
        <dbReference type="ARBA" id="ARBA00015100"/>
    </source>
</evidence>
<dbReference type="OrthoDB" id="9805316at2"/>
<evidence type="ECO:0000256" key="8">
    <source>
        <dbReference type="ARBA" id="ARBA00023229"/>
    </source>
</evidence>
<dbReference type="EC" id="2.5.1.10" evidence="3"/>
<comment type="cofactor">
    <cofactor evidence="1">
        <name>Mg(2+)</name>
        <dbReference type="ChEBI" id="CHEBI:18420"/>
    </cofactor>
</comment>
<evidence type="ECO:0000256" key="7">
    <source>
        <dbReference type="ARBA" id="ARBA00022842"/>
    </source>
</evidence>
<dbReference type="EMBL" id="FUWW01000008">
    <property type="protein sequence ID" value="SJZ54546.1"/>
    <property type="molecule type" value="Genomic_DNA"/>
</dbReference>
<dbReference type="STRING" id="290054.SAMN02745114_00913"/>
<evidence type="ECO:0000256" key="10">
    <source>
        <dbReference type="ARBA" id="ARBA00032873"/>
    </source>
</evidence>
<dbReference type="PROSITE" id="PS00444">
    <property type="entry name" value="POLYPRENYL_SYNTHASE_2"/>
    <property type="match status" value="1"/>
</dbReference>
<protein>
    <recommendedName>
        <fullName evidence="4">Farnesyl diphosphate synthase</fullName>
        <ecNumber evidence="3">2.5.1.10</ecNumber>
    </recommendedName>
    <alternativeName>
        <fullName evidence="10">(2E,6E)-farnesyl diphosphate synthase</fullName>
    </alternativeName>
    <alternativeName>
        <fullName evidence="9">Geranyltranstransferase</fullName>
    </alternativeName>
</protein>
<evidence type="ECO:0000256" key="11">
    <source>
        <dbReference type="ARBA" id="ARBA00049399"/>
    </source>
</evidence>
<keyword evidence="7" id="KW-0460">Magnesium</keyword>
<keyword evidence="5 12" id="KW-0808">Transferase</keyword>
<evidence type="ECO:0000256" key="6">
    <source>
        <dbReference type="ARBA" id="ARBA00022723"/>
    </source>
</evidence>
<dbReference type="InterPro" id="IPR008949">
    <property type="entry name" value="Isoprenoid_synthase_dom_sf"/>
</dbReference>
<dbReference type="CDD" id="cd00685">
    <property type="entry name" value="Trans_IPPS_HT"/>
    <property type="match status" value="1"/>
</dbReference>